<feature type="transmembrane region" description="Helical" evidence="7">
    <location>
        <begin position="78"/>
        <end position="97"/>
    </location>
</feature>
<evidence type="ECO:0000256" key="6">
    <source>
        <dbReference type="RuleBase" id="RU003943"/>
    </source>
</evidence>
<accession>A0A127P8L3</accession>
<keyword evidence="3 6" id="KW-0812">Transmembrane</keyword>
<evidence type="ECO:0000256" key="3">
    <source>
        <dbReference type="ARBA" id="ARBA00022692"/>
    </source>
</evidence>
<evidence type="ECO:0000256" key="1">
    <source>
        <dbReference type="ARBA" id="ARBA00004141"/>
    </source>
</evidence>
<dbReference type="InterPro" id="IPR037294">
    <property type="entry name" value="ABC_BtuC-like"/>
</dbReference>
<dbReference type="InterPro" id="IPR001626">
    <property type="entry name" value="ABC_TroCD"/>
</dbReference>
<dbReference type="SUPFAM" id="SSF81345">
    <property type="entry name" value="ABC transporter involved in vitamin B12 uptake, BtuC"/>
    <property type="match status" value="1"/>
</dbReference>
<evidence type="ECO:0000256" key="2">
    <source>
        <dbReference type="ARBA" id="ARBA00008034"/>
    </source>
</evidence>
<dbReference type="PATRIC" id="fig|158899.10.peg.1408"/>
<dbReference type="Pfam" id="PF00950">
    <property type="entry name" value="ABC-3"/>
    <property type="match status" value="1"/>
</dbReference>
<keyword evidence="4 7" id="KW-1133">Transmembrane helix</keyword>
<sequence length="293" mass="30569">MTSAAWLGAAQQLAWAPFSEFAFMRRALIGALALALSSAPLGVLLTLRRMSLFGDALSHAVLPGVAIGFILFGLSLPALSIGGFLAGVIVVAIAARISRTTGLKEDASLASIYLTALALGVMLISMNGSKLDLLHILFGNVLGVDRPGLLLVAGVSTFSLLAGALAYRGLLLESFDPSYLAASGRRAGLFQQLFLMLVVLNLVASFQTLGTLMAVGLMMLPAVSARLWHDSLPAQLLNSALQAALAAYAGLLLSYYTAAPSGPTIIVCAAACYLVSLMVAPRGWLPRVLRRQG</sequence>
<comment type="similarity">
    <text evidence="2 6">Belongs to the ABC-3 integral membrane protein family.</text>
</comment>
<feature type="transmembrane region" description="Helical" evidence="7">
    <location>
        <begin position="27"/>
        <end position="45"/>
    </location>
</feature>
<dbReference type="Proteomes" id="UP000072421">
    <property type="component" value="Chromosome"/>
</dbReference>
<feature type="transmembrane region" description="Helical" evidence="7">
    <location>
        <begin position="240"/>
        <end position="258"/>
    </location>
</feature>
<evidence type="ECO:0000256" key="5">
    <source>
        <dbReference type="ARBA" id="ARBA00023136"/>
    </source>
</evidence>
<reference evidence="8 9" key="1">
    <citation type="submission" date="2015-11" db="EMBL/GenBank/DDBJ databases">
        <title>Exploring the genomic traits of fungus-feeding bacterial genus Collimonas.</title>
        <authorList>
            <person name="Song C."/>
            <person name="Schmidt R."/>
            <person name="de Jager V."/>
            <person name="Krzyzanowska D."/>
            <person name="Jongedijk E."/>
            <person name="Cankar K."/>
            <person name="Beekwilder J."/>
            <person name="van Veen A."/>
            <person name="de Boer W."/>
            <person name="van Veen J.A."/>
            <person name="Garbeva P."/>
        </authorList>
    </citation>
    <scope>NUCLEOTIDE SEQUENCE [LARGE SCALE GENOMIC DNA]</scope>
    <source>
        <strain evidence="8 9">Ter6</strain>
    </source>
</reference>
<evidence type="ECO:0000256" key="7">
    <source>
        <dbReference type="SAM" id="Phobius"/>
    </source>
</evidence>
<name>A0A127P8L3_9BURK</name>
<dbReference type="EMBL" id="CP013232">
    <property type="protein sequence ID" value="AMO94107.1"/>
    <property type="molecule type" value="Genomic_DNA"/>
</dbReference>
<organism evidence="8">
    <name type="scientific">Collimonas fungivorans</name>
    <dbReference type="NCBI Taxonomy" id="158899"/>
    <lineage>
        <taxon>Bacteria</taxon>
        <taxon>Pseudomonadati</taxon>
        <taxon>Pseudomonadota</taxon>
        <taxon>Betaproteobacteria</taxon>
        <taxon>Burkholderiales</taxon>
        <taxon>Oxalobacteraceae</taxon>
        <taxon>Collimonas</taxon>
    </lineage>
</organism>
<dbReference type="AlphaFoldDB" id="A0A127P8L3"/>
<feature type="transmembrane region" description="Helical" evidence="7">
    <location>
        <begin position="109"/>
        <end position="128"/>
    </location>
</feature>
<gene>
    <name evidence="8" type="ORF">CFter6_1397</name>
</gene>
<feature type="transmembrane region" description="Helical" evidence="7">
    <location>
        <begin position="148"/>
        <end position="167"/>
    </location>
</feature>
<dbReference type="GO" id="GO:0055085">
    <property type="term" value="P:transmembrane transport"/>
    <property type="evidence" value="ECO:0007669"/>
    <property type="project" value="InterPro"/>
</dbReference>
<protein>
    <submittedName>
        <fullName evidence="8">ABC 3 transport family protein</fullName>
    </submittedName>
</protein>
<dbReference type="GO" id="GO:0043190">
    <property type="term" value="C:ATP-binding cassette (ABC) transporter complex"/>
    <property type="evidence" value="ECO:0007669"/>
    <property type="project" value="InterPro"/>
</dbReference>
<dbReference type="GO" id="GO:0010043">
    <property type="term" value="P:response to zinc ion"/>
    <property type="evidence" value="ECO:0007669"/>
    <property type="project" value="TreeGrafter"/>
</dbReference>
<keyword evidence="6" id="KW-0813">Transport</keyword>
<dbReference type="Gene3D" id="1.10.3470.10">
    <property type="entry name" value="ABC transporter involved in vitamin B12 uptake, BtuC"/>
    <property type="match status" value="1"/>
</dbReference>
<evidence type="ECO:0000313" key="8">
    <source>
        <dbReference type="EMBL" id="AMO94107.1"/>
    </source>
</evidence>
<keyword evidence="5 7" id="KW-0472">Membrane</keyword>
<evidence type="ECO:0000256" key="4">
    <source>
        <dbReference type="ARBA" id="ARBA00022989"/>
    </source>
</evidence>
<feature type="transmembrane region" description="Helical" evidence="7">
    <location>
        <begin position="264"/>
        <end position="285"/>
    </location>
</feature>
<feature type="transmembrane region" description="Helical" evidence="7">
    <location>
        <begin position="187"/>
        <end position="204"/>
    </location>
</feature>
<dbReference type="PANTHER" id="PTHR30477">
    <property type="entry name" value="ABC-TRANSPORTER METAL-BINDING PROTEIN"/>
    <property type="match status" value="1"/>
</dbReference>
<dbReference type="PANTHER" id="PTHR30477:SF13">
    <property type="entry name" value="IRON TRANSPORT SYSTEM MEMBRANE PROTEIN HI_0360-RELATED"/>
    <property type="match status" value="1"/>
</dbReference>
<comment type="subcellular location">
    <subcellularLocation>
        <location evidence="6">Cell membrane</location>
        <topology evidence="6">Multi-pass membrane protein</topology>
    </subcellularLocation>
    <subcellularLocation>
        <location evidence="1">Membrane</location>
        <topology evidence="1">Multi-pass membrane protein</topology>
    </subcellularLocation>
</comment>
<evidence type="ECO:0000313" key="9">
    <source>
        <dbReference type="Proteomes" id="UP000072421"/>
    </source>
</evidence>
<proteinExistence type="inferred from homology"/>